<evidence type="ECO:0000313" key="3">
    <source>
        <dbReference type="Proteomes" id="UP000014923"/>
    </source>
</evidence>
<proteinExistence type="predicted"/>
<protein>
    <recommendedName>
        <fullName evidence="4">DUF3899 domain-containing protein</fullName>
    </recommendedName>
</protein>
<feature type="transmembrane region" description="Helical" evidence="1">
    <location>
        <begin position="49"/>
        <end position="66"/>
    </location>
</feature>
<dbReference type="AlphaFoldDB" id="R7RPP6"/>
<dbReference type="EMBL" id="CAVN010000085">
    <property type="protein sequence ID" value="CDF57200.1"/>
    <property type="molecule type" value="Genomic_DNA"/>
</dbReference>
<dbReference type="Proteomes" id="UP000014923">
    <property type="component" value="Unassembled WGS sequence"/>
</dbReference>
<keyword evidence="1" id="KW-0812">Transmembrane</keyword>
<evidence type="ECO:0008006" key="4">
    <source>
        <dbReference type="Google" id="ProtNLM"/>
    </source>
</evidence>
<organism evidence="2 3">
    <name type="scientific">Thermobrachium celere DSM 8682</name>
    <dbReference type="NCBI Taxonomy" id="941824"/>
    <lineage>
        <taxon>Bacteria</taxon>
        <taxon>Bacillati</taxon>
        <taxon>Bacillota</taxon>
        <taxon>Clostridia</taxon>
        <taxon>Eubacteriales</taxon>
        <taxon>Clostridiaceae</taxon>
        <taxon>Thermobrachium</taxon>
    </lineage>
</organism>
<keyword evidence="1" id="KW-1133">Transmembrane helix</keyword>
<keyword evidence="3" id="KW-1185">Reference proteome</keyword>
<comment type="caution">
    <text evidence="2">The sequence shown here is derived from an EMBL/GenBank/DDBJ whole genome shotgun (WGS) entry which is preliminary data.</text>
</comment>
<feature type="transmembrane region" description="Helical" evidence="1">
    <location>
        <begin position="12"/>
        <end position="37"/>
    </location>
</feature>
<sequence length="139" mass="16453">MNKQKIKFIKKKLFFSIKASIITIIVLSIITSIYALIKHKDILSSIYTFLYYFGGFSMILAVPQFYKRNEDAKLRRIRRQSPLYGFYDIKENPYVEEAMEEAFEEFREDGFYTGIAIIIYSILILLVAFLMEKIYLLRG</sequence>
<evidence type="ECO:0000256" key="1">
    <source>
        <dbReference type="SAM" id="Phobius"/>
    </source>
</evidence>
<accession>R7RPP6</accession>
<keyword evidence="1" id="KW-0472">Membrane</keyword>
<gene>
    <name evidence="2" type="ORF">TCEL_00095</name>
</gene>
<name>R7RPP6_9CLOT</name>
<evidence type="ECO:0000313" key="2">
    <source>
        <dbReference type="EMBL" id="CDF57200.1"/>
    </source>
</evidence>
<feature type="transmembrane region" description="Helical" evidence="1">
    <location>
        <begin position="111"/>
        <end position="131"/>
    </location>
</feature>
<dbReference type="HOGENOM" id="CLU_1844150_0_0_9"/>
<dbReference type="RefSeq" id="WP_018660146.1">
    <property type="nucleotide sequence ID" value="NZ_HF952018.1"/>
</dbReference>
<dbReference type="OrthoDB" id="1955347at2"/>
<reference evidence="2" key="1">
    <citation type="submission" date="2013-03" db="EMBL/GenBank/DDBJ databases">
        <title>Draft genome sequence of the hydrogen-ethanol-producing anaerobic alkalithermophilic Caloramator celere.</title>
        <authorList>
            <person name="Ciranna A."/>
            <person name="Larjo A."/>
            <person name="Kivisto A."/>
            <person name="Santala V."/>
            <person name="Roos C."/>
            <person name="Karp M."/>
        </authorList>
    </citation>
    <scope>NUCLEOTIDE SEQUENCE [LARGE SCALE GENOMIC DNA]</scope>
    <source>
        <strain evidence="2">DSM 8682</strain>
    </source>
</reference>
<dbReference type="eggNOG" id="ENOG5033W2Q">
    <property type="taxonomic scope" value="Bacteria"/>
</dbReference>